<feature type="non-terminal residue" evidence="1">
    <location>
        <position position="1"/>
    </location>
</feature>
<proteinExistence type="predicted"/>
<sequence length="237" mass="27580">RPAPLGLCKVTSHSIPALSEAVMEVPALEPDMPLQNPGDTPARPVRILVQTVTHLVPGNHYGERVEYMRNLICQHHWNRDFDWDQDRWNIHGNDFAIPNRNCYFLIDHGHSEPSEDPPVLWYKWMGESLIAMQQALPRKVQRKLRDYPFSRRPIQRVRSEPSGRFDAATHRQIIRTKLRCDMIIIEDDLRFLRAHPEDASWLKNHIEPQLWMKIQSSLELNQDGGNTCADRADTLKS</sequence>
<gene>
    <name evidence="1" type="ORF">FZEAL_9269</name>
</gene>
<comment type="caution">
    <text evidence="1">The sequence shown here is derived from an EMBL/GenBank/DDBJ whole genome shotgun (WGS) entry which is preliminary data.</text>
</comment>
<evidence type="ECO:0000313" key="1">
    <source>
        <dbReference type="EMBL" id="KAF4973625.1"/>
    </source>
</evidence>
<dbReference type="EMBL" id="JABEYC010000843">
    <property type="protein sequence ID" value="KAF4973625.1"/>
    <property type="molecule type" value="Genomic_DNA"/>
</dbReference>
<reference evidence="1" key="1">
    <citation type="journal article" date="2020" name="BMC Genomics">
        <title>Correction to: Identification and distribution of gene clusters required for synthesis of sphingolipid metabolism inhibitors in diverse species of the filamentous fungus Fusarium.</title>
        <authorList>
            <person name="Kim H.S."/>
            <person name="Lohmar J.M."/>
            <person name="Busman M."/>
            <person name="Brown D.W."/>
            <person name="Naumann T.A."/>
            <person name="Divon H.H."/>
            <person name="Lysoe E."/>
            <person name="Uhlig S."/>
            <person name="Proctor R.H."/>
        </authorList>
    </citation>
    <scope>NUCLEOTIDE SEQUENCE</scope>
    <source>
        <strain evidence="1">NRRL 22465</strain>
    </source>
</reference>
<dbReference type="OrthoDB" id="4379079at2759"/>
<accession>A0A8H4XGJ1</accession>
<keyword evidence="2" id="KW-1185">Reference proteome</keyword>
<dbReference type="AlphaFoldDB" id="A0A8H4XGJ1"/>
<reference evidence="1" key="2">
    <citation type="submission" date="2020-05" db="EMBL/GenBank/DDBJ databases">
        <authorList>
            <person name="Kim H.-S."/>
            <person name="Proctor R.H."/>
            <person name="Brown D.W."/>
        </authorList>
    </citation>
    <scope>NUCLEOTIDE SEQUENCE</scope>
    <source>
        <strain evidence="1">NRRL 22465</strain>
    </source>
</reference>
<organism evidence="1 2">
    <name type="scientific">Fusarium zealandicum</name>
    <dbReference type="NCBI Taxonomy" id="1053134"/>
    <lineage>
        <taxon>Eukaryota</taxon>
        <taxon>Fungi</taxon>
        <taxon>Dikarya</taxon>
        <taxon>Ascomycota</taxon>
        <taxon>Pezizomycotina</taxon>
        <taxon>Sordariomycetes</taxon>
        <taxon>Hypocreomycetidae</taxon>
        <taxon>Hypocreales</taxon>
        <taxon>Nectriaceae</taxon>
        <taxon>Fusarium</taxon>
        <taxon>Fusarium staphyleae species complex</taxon>
    </lineage>
</organism>
<name>A0A8H4XGJ1_9HYPO</name>
<evidence type="ECO:0000313" key="2">
    <source>
        <dbReference type="Proteomes" id="UP000635477"/>
    </source>
</evidence>
<dbReference type="Proteomes" id="UP000635477">
    <property type="component" value="Unassembled WGS sequence"/>
</dbReference>
<protein>
    <submittedName>
        <fullName evidence="1">Uncharacterized protein</fullName>
    </submittedName>
</protein>